<feature type="region of interest" description="Disordered" evidence="1">
    <location>
        <begin position="254"/>
        <end position="302"/>
    </location>
</feature>
<dbReference type="Proteomes" id="UP000283210">
    <property type="component" value="Chromosome 21"/>
</dbReference>
<reference evidence="3 4" key="1">
    <citation type="submission" date="2018-11" db="EMBL/GenBank/DDBJ databases">
        <authorList>
            <person name="Lopez-Roques C."/>
            <person name="Donnadieu C."/>
            <person name="Bouchez O."/>
            <person name="Klopp C."/>
            <person name="Cabau C."/>
            <person name="Zahm M."/>
        </authorList>
    </citation>
    <scope>NUCLEOTIDE SEQUENCE [LARGE SCALE GENOMIC DNA]</scope>
    <source>
        <strain evidence="3">RS831</strain>
        <tissue evidence="3">Whole body</tissue>
    </source>
</reference>
<sequence>MHKRDLFPGNISVVFRRDPLGFLRQDPTNTAKRIKDNPSLQDKSPAVKQELVRGNALTVIRQRGGDASDQMEVLGECTLQFGEYQGKSFRWLLENDVGYAVYIIKGQQREEAAGQVQSQGHNKDSLMAFVRYALSFSQIQSLIDFELSRTGRDVSAAASEDEELVGFGSRASSTWRDIWESRSDGYAAFILKKRCAAGTKMHKLQQYLQKRQQQEESASPQESGQSLAFSISAESDEKEKVLKKAVPVPPELMFLLPQTDTPPTTTAATVSEPARRNSLAVISQSQQELTPAQKSQKPSAEVHYTPPPVLPANEDDIHHWNCSDQQRIWMKTELQSMGLWPGSPPVRNPMKMLSLWRQPPQPELIDSIHDLPSPTYFQLHPFFIWMPENDEIMGRLRNNYRFPCVSTCVAPQVVPAGMGRPRVIVGTTGQYYLLSSRLSCKVCRKRWFADNPQWLEKLPKRFINLLPATLTSKKAICKSVMDELRRTGNSPSDMANQINETMHLKYERANLAYLLACQNVMDGEVGAYGQRPISGFVRQETKPAPFGEYGDGDGWNGICVSSHHLTDCLLQEFKLQEAPIKKMMQGTFGQAFRSDHTRKVARKVTLSSGTMSSYVVMNETWMIVSWVMLQSESDMSLQPMYEGLATRYNNVGVEKARVQWVDRDCCAAFVVAETHAEEHLSWESWKTTDAIVAEATTGHLVNSCASRSHYNSNITIKLDLSHCMRRFLRECVSEHHPLYGSFAQFLSAAFSVVDQEDLQALKDAYRFCQIHPPNPTKQHIRQHCRIRIPHPQELIKRVEGVFQHFHLASDPNGVPLFKPSMLKVWRIQRVHILRGCLSDPEVEGGILYRHGGTLQLNHVPGEGAAVPVWIPIRGTSQQEGYHFHQAQWVTGTRVSPELFQAQGLTGVARWNFQRLVDLKLPGVRLPAVFNPALIADLNSASERVMGERKYPALHLSGADTGEMFGLEYVEPETRPVPLNWDEHKSRSEPAPTETPHPPSSPLTPSSELPPPTPETPARIFQFSSQLSEPPAEDQTVQPQTKTEDAAPSPLPLLSSPSSACTGPIKTGGRVFVLDHPRWPAPMKEVIDGLLTKHRGQKDMLKLVDQDYAALVQSSCPDPNSMLHPTTEQHISRYIKLLNTTTSLNTGPEKLQDRQRLWQSLTSGSDTTSVPVVQMSGHITTPPAQAPNTTLTREAVEKIVQNILEKQQHQQLDAQKQPKTKKCLSCGQPKSRYENDGSSIHFFYQQGPVRYFYCSTKVFQTYNAEGLTNPKMVFEDFSKTEFFQRELEGTQKRVEEKKQRKRKRTEAAAPAGRKCSFCKLPLKQGPDSPHIHTNFPGVVGKYIYCPGKVFSLYREMGMERKMSWRSFQKSPFYKMEWQRWGVDRKKK</sequence>
<evidence type="ECO:0000259" key="2">
    <source>
        <dbReference type="Pfam" id="PF20499"/>
    </source>
</evidence>
<protein>
    <recommendedName>
        <fullName evidence="2">DUF6729 domain-containing protein</fullName>
    </recommendedName>
</protein>
<dbReference type="PANTHER" id="PTHR24401:SF29">
    <property type="entry name" value="SI:CH211-243P7.3-RELATED"/>
    <property type="match status" value="1"/>
</dbReference>
<feature type="compositionally biased region" description="Polar residues" evidence="1">
    <location>
        <begin position="280"/>
        <end position="298"/>
    </location>
</feature>
<feature type="compositionally biased region" description="Low complexity" evidence="1">
    <location>
        <begin position="1045"/>
        <end position="1059"/>
    </location>
</feature>
<dbReference type="PANTHER" id="PTHR24401">
    <property type="entry name" value="SI:CH211-243P7.3-RELATED"/>
    <property type="match status" value="1"/>
</dbReference>
<evidence type="ECO:0000313" key="4">
    <source>
        <dbReference type="Proteomes" id="UP000283210"/>
    </source>
</evidence>
<feature type="compositionally biased region" description="Pro residues" evidence="1">
    <location>
        <begin position="992"/>
        <end position="1014"/>
    </location>
</feature>
<gene>
    <name evidence="3" type="ORF">OJAV_G00210220</name>
</gene>
<dbReference type="InterPro" id="IPR046616">
    <property type="entry name" value="DUF6729"/>
</dbReference>
<reference evidence="3 4" key="2">
    <citation type="submission" date="2019-01" db="EMBL/GenBank/DDBJ databases">
        <title>A chromosome length genome reference of the Java medaka (oryzias javanicus).</title>
        <authorList>
            <person name="Herpin A."/>
            <person name="Takehana Y."/>
            <person name="Naruse K."/>
            <person name="Ansai S."/>
            <person name="Kawaguchi M."/>
        </authorList>
    </citation>
    <scope>NUCLEOTIDE SEQUENCE [LARGE SCALE GENOMIC DNA]</scope>
    <source>
        <strain evidence="3">RS831</strain>
        <tissue evidence="3">Whole body</tissue>
    </source>
</reference>
<organism evidence="3 4">
    <name type="scientific">Oryzias javanicus</name>
    <name type="common">Javanese ricefish</name>
    <name type="synonym">Aplocheilus javanicus</name>
    <dbReference type="NCBI Taxonomy" id="123683"/>
    <lineage>
        <taxon>Eukaryota</taxon>
        <taxon>Metazoa</taxon>
        <taxon>Chordata</taxon>
        <taxon>Craniata</taxon>
        <taxon>Vertebrata</taxon>
        <taxon>Euteleostomi</taxon>
        <taxon>Actinopterygii</taxon>
        <taxon>Neopterygii</taxon>
        <taxon>Teleostei</taxon>
        <taxon>Neoteleostei</taxon>
        <taxon>Acanthomorphata</taxon>
        <taxon>Ovalentaria</taxon>
        <taxon>Atherinomorphae</taxon>
        <taxon>Beloniformes</taxon>
        <taxon>Adrianichthyidae</taxon>
        <taxon>Oryziinae</taxon>
        <taxon>Oryzias</taxon>
    </lineage>
</organism>
<name>A0A437C7J8_ORYJA</name>
<feature type="compositionally biased region" description="Low complexity" evidence="1">
    <location>
        <begin position="259"/>
        <end position="269"/>
    </location>
</feature>
<dbReference type="Pfam" id="PF20499">
    <property type="entry name" value="DUF6729"/>
    <property type="match status" value="1"/>
</dbReference>
<dbReference type="EMBL" id="CM012457">
    <property type="protein sequence ID" value="RVE58524.1"/>
    <property type="molecule type" value="Genomic_DNA"/>
</dbReference>
<evidence type="ECO:0000313" key="3">
    <source>
        <dbReference type="EMBL" id="RVE58524.1"/>
    </source>
</evidence>
<proteinExistence type="predicted"/>
<feature type="domain" description="DUF6729" evidence="2">
    <location>
        <begin position="351"/>
        <end position="523"/>
    </location>
</feature>
<evidence type="ECO:0000256" key="1">
    <source>
        <dbReference type="SAM" id="MobiDB-lite"/>
    </source>
</evidence>
<accession>A0A437C7J8</accession>
<feature type="region of interest" description="Disordered" evidence="1">
    <location>
        <begin position="976"/>
        <end position="1064"/>
    </location>
</feature>
<keyword evidence="4" id="KW-1185">Reference proteome</keyword>
<dbReference type="OrthoDB" id="8931359at2759"/>